<accession>A0ABN5JB99</accession>
<evidence type="ECO:0008006" key="3">
    <source>
        <dbReference type="Google" id="ProtNLM"/>
    </source>
</evidence>
<gene>
    <name evidence="1" type="ORF">C4N19_09935</name>
</gene>
<dbReference type="RefSeq" id="WP_005885341.1">
    <property type="nucleotide sequence ID" value="NZ_CP028102.1"/>
</dbReference>
<sequence length="141" mass="15926">MVKIFELGPCQVYFNDKYIGHTLKTDSTSLKLQAITQEIKTDESPDIKEILELGRNITFETTVLLDENSINTFGITPDVKTLVKKGVIEIVTMSNSVRIKLLRAVITLEINFNFKTEGTHSVKIKAKALRNEDNKDVEIIT</sequence>
<name>A0ABN5JB99_FUSMR</name>
<dbReference type="EMBL" id="CP028102">
    <property type="protein sequence ID" value="AVQ19393.1"/>
    <property type="molecule type" value="Genomic_DNA"/>
</dbReference>
<evidence type="ECO:0000313" key="2">
    <source>
        <dbReference type="Proteomes" id="UP000240258"/>
    </source>
</evidence>
<evidence type="ECO:0000313" key="1">
    <source>
        <dbReference type="EMBL" id="AVQ19393.1"/>
    </source>
</evidence>
<dbReference type="GeneID" id="62763851"/>
<dbReference type="Proteomes" id="UP000240258">
    <property type="component" value="Chromosome"/>
</dbReference>
<protein>
    <recommendedName>
        <fullName evidence="3">DUF1934 domain-containing protein</fullName>
    </recommendedName>
</protein>
<organism evidence="1 2">
    <name type="scientific">Fusobacterium mortiferum ATCC 9817</name>
    <dbReference type="NCBI Taxonomy" id="469616"/>
    <lineage>
        <taxon>Bacteria</taxon>
        <taxon>Fusobacteriati</taxon>
        <taxon>Fusobacteriota</taxon>
        <taxon>Fusobacteriia</taxon>
        <taxon>Fusobacteriales</taxon>
        <taxon>Fusobacteriaceae</taxon>
        <taxon>Fusobacterium</taxon>
    </lineage>
</organism>
<proteinExistence type="predicted"/>
<reference evidence="2" key="1">
    <citation type="journal article" date="2018" name="MSphere">
        <title>Fusobacterium Genomics Using MinION and Illumina Sequencing Enables Genome Completion and Correction.</title>
        <authorList>
            <person name="Todd S.M."/>
            <person name="Settlage R.E."/>
            <person name="Lahmers K.K."/>
            <person name="Slade D.J."/>
        </authorList>
    </citation>
    <scope>NUCLEOTIDE SEQUENCE [LARGE SCALE GENOMIC DNA]</scope>
    <source>
        <strain evidence="2">ATCC 9817</strain>
    </source>
</reference>
<keyword evidence="2" id="KW-1185">Reference proteome</keyword>